<evidence type="ECO:0000256" key="2">
    <source>
        <dbReference type="ARBA" id="ARBA00023242"/>
    </source>
</evidence>
<dbReference type="OrthoDB" id="1272441at2759"/>
<evidence type="ECO:0000256" key="3">
    <source>
        <dbReference type="SAM" id="MobiDB-lite"/>
    </source>
</evidence>
<dbReference type="InterPro" id="IPR050568">
    <property type="entry name" value="Transcr_DNA_Rep_Reg"/>
</dbReference>
<evidence type="ECO:0000259" key="4">
    <source>
        <dbReference type="Pfam" id="PF00808"/>
    </source>
</evidence>
<evidence type="ECO:0000313" key="6">
    <source>
        <dbReference type="Proteomes" id="UP000717585"/>
    </source>
</evidence>
<comment type="subcellular location">
    <subcellularLocation>
        <location evidence="1">Nucleus</location>
    </subcellularLocation>
</comment>
<dbReference type="SUPFAM" id="SSF47113">
    <property type="entry name" value="Histone-fold"/>
    <property type="match status" value="1"/>
</dbReference>
<name>A0A8J6AX92_9EUKA</name>
<reference evidence="5" key="1">
    <citation type="submission" date="2021-05" db="EMBL/GenBank/DDBJ databases">
        <title>A free-living protist that lacks canonical eukaryotic 1 DNA replication and segregation systems.</title>
        <authorList>
            <person name="Salas-Leiva D.E."/>
            <person name="Tromer E.C."/>
            <person name="Curtis B.A."/>
            <person name="Jerlstrom-Hultqvist J."/>
            <person name="Kolisko M."/>
            <person name="Yi Z."/>
            <person name="Salas-Leiva J.S."/>
            <person name="Gallot-Lavallee L."/>
            <person name="Kops G.J.P.L."/>
            <person name="Archibald J.M."/>
            <person name="Simpson A.G.B."/>
            <person name="Roger A.J."/>
        </authorList>
    </citation>
    <scope>NUCLEOTIDE SEQUENCE</scope>
    <source>
        <strain evidence="5">BICM</strain>
    </source>
</reference>
<feature type="compositionally biased region" description="Basic residues" evidence="3">
    <location>
        <begin position="1"/>
        <end position="14"/>
    </location>
</feature>
<dbReference type="Gene3D" id="1.10.20.10">
    <property type="entry name" value="Histone, subunit A"/>
    <property type="match status" value="1"/>
</dbReference>
<dbReference type="Proteomes" id="UP000717585">
    <property type="component" value="Unassembled WGS sequence"/>
</dbReference>
<gene>
    <name evidence="5" type="ORF">J8273_2149</name>
</gene>
<evidence type="ECO:0000313" key="5">
    <source>
        <dbReference type="EMBL" id="KAG9396418.1"/>
    </source>
</evidence>
<dbReference type="EMBL" id="JAHDYR010000006">
    <property type="protein sequence ID" value="KAG9396418.1"/>
    <property type="molecule type" value="Genomic_DNA"/>
</dbReference>
<dbReference type="GO" id="GO:0046982">
    <property type="term" value="F:protein heterodimerization activity"/>
    <property type="evidence" value="ECO:0007669"/>
    <property type="project" value="InterPro"/>
</dbReference>
<accession>A0A8J6AX92</accession>
<dbReference type="InterPro" id="IPR003958">
    <property type="entry name" value="CBFA_NFYB_domain"/>
</dbReference>
<dbReference type="InterPro" id="IPR009072">
    <property type="entry name" value="Histone-fold"/>
</dbReference>
<dbReference type="GO" id="GO:0005634">
    <property type="term" value="C:nucleus"/>
    <property type="evidence" value="ECO:0007669"/>
    <property type="project" value="UniProtKB-SubCell"/>
</dbReference>
<dbReference type="AlphaFoldDB" id="A0A8J6AX92"/>
<proteinExistence type="predicted"/>
<protein>
    <submittedName>
        <fullName evidence="5">Histone-like transcription factor (CBF/NF-Y) and archaeal histone</fullName>
    </submittedName>
</protein>
<organism evidence="5 6">
    <name type="scientific">Carpediemonas membranifera</name>
    <dbReference type="NCBI Taxonomy" id="201153"/>
    <lineage>
        <taxon>Eukaryota</taxon>
        <taxon>Metamonada</taxon>
        <taxon>Carpediemonas-like organisms</taxon>
        <taxon>Carpediemonas</taxon>
    </lineage>
</organism>
<comment type="caution">
    <text evidence="5">The sequence shown here is derived from an EMBL/GenBank/DDBJ whole genome shotgun (WGS) entry which is preliminary data.</text>
</comment>
<dbReference type="PANTHER" id="PTHR10252">
    <property type="entry name" value="HISTONE-LIKE TRANSCRIPTION FACTOR CCAAT-RELATED"/>
    <property type="match status" value="1"/>
</dbReference>
<sequence>MAKRAGTTKKKRGPPRGMKPVALRDNATPIEQFIHGRMEGIEQTTNLKQCLKFPAARIKSIMRADPHVRMISADATAIVSKAAELFVLEVTKRALDRLGEDRKCLMQTDIIDSLRDDESFDFLVDLFRPDRPPVAPK</sequence>
<dbReference type="Pfam" id="PF00808">
    <property type="entry name" value="CBFD_NFYB_HMF"/>
    <property type="match status" value="1"/>
</dbReference>
<feature type="region of interest" description="Disordered" evidence="3">
    <location>
        <begin position="1"/>
        <end position="22"/>
    </location>
</feature>
<feature type="domain" description="Transcription factor CBF/NF-Y/archaeal histone" evidence="4">
    <location>
        <begin position="52"/>
        <end position="111"/>
    </location>
</feature>
<keyword evidence="6" id="KW-1185">Reference proteome</keyword>
<evidence type="ECO:0000256" key="1">
    <source>
        <dbReference type="ARBA" id="ARBA00004123"/>
    </source>
</evidence>
<keyword evidence="2" id="KW-0539">Nucleus</keyword>